<reference evidence="3" key="1">
    <citation type="submission" date="2020-12" db="EMBL/GenBank/DDBJ databases">
        <title>WGS assembly of Carya illinoinensis cv. Pawnee.</title>
        <authorList>
            <person name="Platts A."/>
            <person name="Shu S."/>
            <person name="Wright S."/>
            <person name="Barry K."/>
            <person name="Edger P."/>
            <person name="Pires J.C."/>
            <person name="Schmutz J."/>
        </authorList>
    </citation>
    <scope>NUCLEOTIDE SEQUENCE</scope>
    <source>
        <tissue evidence="3">Leaf</tissue>
    </source>
</reference>
<protein>
    <recommendedName>
        <fullName evidence="5">Transmembrane protein</fullName>
    </recommendedName>
</protein>
<keyword evidence="4" id="KW-1185">Reference proteome</keyword>
<feature type="transmembrane region" description="Helical" evidence="2">
    <location>
        <begin position="102"/>
        <end position="123"/>
    </location>
</feature>
<evidence type="ECO:0000313" key="4">
    <source>
        <dbReference type="Proteomes" id="UP000811609"/>
    </source>
</evidence>
<feature type="coiled-coil region" evidence="1">
    <location>
        <begin position="51"/>
        <end position="78"/>
    </location>
</feature>
<sequence length="201" mass="23524">MNNQAPLRDQVQMNGIIRPSEREEMRLLNRPTTEAPGPDLNISPDQVQKDIDELDSINQKQEERIHKLETKALQFTNLYFVFQGVILTSISSPTHVKCHHWYVPFILSLIAALFNVVSLLGTLKKYLRYKEELDQNHEDFEEMKRDRITRAQVNKRQKPDPYKQWMRWVFYYAGIVLIVGFSVVILYGCRALLCTTEPSRG</sequence>
<gene>
    <name evidence="3" type="ORF">CIPAW_11G127100</name>
</gene>
<dbReference type="AlphaFoldDB" id="A0A8T1P5M7"/>
<evidence type="ECO:0000313" key="3">
    <source>
        <dbReference type="EMBL" id="KAG6636673.1"/>
    </source>
</evidence>
<evidence type="ECO:0000256" key="2">
    <source>
        <dbReference type="SAM" id="Phobius"/>
    </source>
</evidence>
<keyword evidence="1" id="KW-0175">Coiled coil</keyword>
<dbReference type="PANTHER" id="PTHR33287">
    <property type="entry name" value="OS03G0453550 PROTEIN"/>
    <property type="match status" value="1"/>
</dbReference>
<proteinExistence type="predicted"/>
<comment type="caution">
    <text evidence="3">The sequence shown here is derived from an EMBL/GenBank/DDBJ whole genome shotgun (WGS) entry which is preliminary data.</text>
</comment>
<dbReference type="PANTHER" id="PTHR33287:SF3">
    <property type="entry name" value="OS03G0453550 PROTEIN"/>
    <property type="match status" value="1"/>
</dbReference>
<name>A0A8T1P5M7_CARIL</name>
<keyword evidence="2" id="KW-0812">Transmembrane</keyword>
<evidence type="ECO:0008006" key="5">
    <source>
        <dbReference type="Google" id="ProtNLM"/>
    </source>
</evidence>
<evidence type="ECO:0000256" key="1">
    <source>
        <dbReference type="SAM" id="Coils"/>
    </source>
</evidence>
<organism evidence="3 4">
    <name type="scientific">Carya illinoinensis</name>
    <name type="common">Pecan</name>
    <dbReference type="NCBI Taxonomy" id="32201"/>
    <lineage>
        <taxon>Eukaryota</taxon>
        <taxon>Viridiplantae</taxon>
        <taxon>Streptophyta</taxon>
        <taxon>Embryophyta</taxon>
        <taxon>Tracheophyta</taxon>
        <taxon>Spermatophyta</taxon>
        <taxon>Magnoliopsida</taxon>
        <taxon>eudicotyledons</taxon>
        <taxon>Gunneridae</taxon>
        <taxon>Pentapetalae</taxon>
        <taxon>rosids</taxon>
        <taxon>fabids</taxon>
        <taxon>Fagales</taxon>
        <taxon>Juglandaceae</taxon>
        <taxon>Carya</taxon>
    </lineage>
</organism>
<accession>A0A8T1P5M7</accession>
<keyword evidence="2" id="KW-1133">Transmembrane helix</keyword>
<keyword evidence="2" id="KW-0472">Membrane</keyword>
<feature type="transmembrane region" description="Helical" evidence="2">
    <location>
        <begin position="72"/>
        <end position="90"/>
    </location>
</feature>
<dbReference type="Proteomes" id="UP000811609">
    <property type="component" value="Chromosome 11"/>
</dbReference>
<dbReference type="EMBL" id="CM031819">
    <property type="protein sequence ID" value="KAG6636673.1"/>
    <property type="molecule type" value="Genomic_DNA"/>
</dbReference>
<feature type="transmembrane region" description="Helical" evidence="2">
    <location>
        <begin position="168"/>
        <end position="188"/>
    </location>
</feature>